<keyword evidence="1" id="KW-1133">Transmembrane helix</keyword>
<dbReference type="PATRIC" id="fig|50340.43.peg.5682"/>
<dbReference type="EMBL" id="JSYZ01000007">
    <property type="protein sequence ID" value="KPA91428.1"/>
    <property type="molecule type" value="Genomic_DNA"/>
</dbReference>
<dbReference type="OrthoDB" id="8549575at2"/>
<evidence type="ECO:0000256" key="1">
    <source>
        <dbReference type="SAM" id="Phobius"/>
    </source>
</evidence>
<dbReference type="Proteomes" id="UP000037931">
    <property type="component" value="Unassembled WGS sequence"/>
</dbReference>
<keyword evidence="1" id="KW-0812">Transmembrane</keyword>
<keyword evidence="3" id="KW-1185">Reference proteome</keyword>
<evidence type="ECO:0000313" key="2">
    <source>
        <dbReference type="EMBL" id="KPA91428.1"/>
    </source>
</evidence>
<feature type="transmembrane region" description="Helical" evidence="1">
    <location>
        <begin position="6"/>
        <end position="23"/>
    </location>
</feature>
<name>A0A0N1J611_9PSED</name>
<dbReference type="RefSeq" id="WP_054056891.1">
    <property type="nucleotide sequence ID" value="NZ_JSYZ01000007.1"/>
</dbReference>
<evidence type="ECO:0008006" key="4">
    <source>
        <dbReference type="Google" id="ProtNLM"/>
    </source>
</evidence>
<comment type="caution">
    <text evidence="2">The sequence shown here is derived from an EMBL/GenBank/DDBJ whole genome shotgun (WGS) entry which is preliminary data.</text>
</comment>
<organism evidence="2 3">
    <name type="scientific">Pseudomonas asplenii</name>
    <dbReference type="NCBI Taxonomy" id="53407"/>
    <lineage>
        <taxon>Bacteria</taxon>
        <taxon>Pseudomonadati</taxon>
        <taxon>Pseudomonadota</taxon>
        <taxon>Gammaproteobacteria</taxon>
        <taxon>Pseudomonadales</taxon>
        <taxon>Pseudomonadaceae</taxon>
        <taxon>Pseudomonas</taxon>
    </lineage>
</organism>
<protein>
    <recommendedName>
        <fullName evidence="4">Amino acid transporter</fullName>
    </recommendedName>
</protein>
<reference evidence="2 3" key="1">
    <citation type="journal article" date="2015" name="PLoS ONE">
        <title>Rice-Infecting Pseudomonas Genomes Are Highly Accessorized and Harbor Multiple Putative Virulence Mechanisms to Cause Sheath Brown Rot.</title>
        <authorList>
            <person name="Quibod I.L."/>
            <person name="Grande G."/>
            <person name="Oreiro E.G."/>
            <person name="Borja F.N."/>
            <person name="Dossa G.S."/>
            <person name="Mauleon R."/>
            <person name="Cruz C.V."/>
            <person name="Oliva R."/>
        </authorList>
    </citation>
    <scope>NUCLEOTIDE SEQUENCE [LARGE SCALE GENOMIC DNA]</scope>
    <source>
        <strain evidence="2 3">IRRI 6609</strain>
    </source>
</reference>
<keyword evidence="1" id="KW-0472">Membrane</keyword>
<gene>
    <name evidence="2" type="ORF">PF66_02311</name>
</gene>
<sequence>MAYLDLLQWPAMVVTVLAAWLIGSLKPRRRMIGFVCFTLSNVLWAIWGWHAQAYALIVLQVCLCAMNVRGFGKNARDRKTAHSPSQGH</sequence>
<feature type="transmembrane region" description="Helical" evidence="1">
    <location>
        <begin position="30"/>
        <end position="47"/>
    </location>
</feature>
<accession>A0A0N1J611</accession>
<evidence type="ECO:0000313" key="3">
    <source>
        <dbReference type="Proteomes" id="UP000037931"/>
    </source>
</evidence>
<proteinExistence type="predicted"/>
<dbReference type="AlphaFoldDB" id="A0A0N1J611"/>
<feature type="transmembrane region" description="Helical" evidence="1">
    <location>
        <begin position="53"/>
        <end position="72"/>
    </location>
</feature>